<dbReference type="RefSeq" id="WP_253654192.1">
    <property type="nucleotide sequence ID" value="NZ_BAAAOE010000003.1"/>
</dbReference>
<evidence type="ECO:0000256" key="1">
    <source>
        <dbReference type="ARBA" id="ARBA00004651"/>
    </source>
</evidence>
<keyword evidence="9" id="KW-1185">Reference proteome</keyword>
<feature type="transmembrane region" description="Helical" evidence="6">
    <location>
        <begin position="617"/>
        <end position="637"/>
    </location>
</feature>
<feature type="transmembrane region" description="Helical" evidence="6">
    <location>
        <begin position="397"/>
        <end position="421"/>
    </location>
</feature>
<evidence type="ECO:0000259" key="7">
    <source>
        <dbReference type="PROSITE" id="PS50156"/>
    </source>
</evidence>
<keyword evidence="5 6" id="KW-0472">Membrane</keyword>
<sequence>MIGTVEHPAPATARRSPGVVWGEFVARHRYPVLSLGLLFVVVSAVLYPTLQARLVGVDFSVPDRDSSISDQVIAKHFAAFGTEQLAVTFSSDDHLVSDQRFRDRVESVGQELRSHRDVVTVVDPYQTQGFAPQISQDRTAAVALVGISGDASDRIGVAERLQSSLSGASRDGVTVAMTGYSPMTVDLTRVESDDATRAESVGIPIALIVLVLALGGIVAGAIPLVSTGIGLVFAFGVIAALAHVMSFDVLVTTVASMIGLGLGIDYSLFVVSRFREELARRGVTSRSDREGVTHATGVAVGTAGHTIAISGLIVMIALASLTIVDVPAIRTISFVVALTIVCVLVAAWTVLPAALAALGPAVNRLGLPERCRPTDSRAYAGHSRWARWARHVMRHPWTYAVAGVLLLVLCIIPLGSIRYGVDIGTAALRDQPTGPANTVLAEKFAPGTSSPVTTVFTGPDRGPMSDRQAEQAVELEYALRTDPRVAFTYSQSSDGRSLMVVIPSVPIDSSRANELVQSIRDRADAITADGGPRAYVGGTTALVVDASSEISGKLPWVVAAVLGFSFLYLAIVFRSIVIPVKAVLMNLLVTGAAMGLTVAVFQWGWLSSALGFTSVGFVQIYLPITVFAVVFGLSMDYEVFLIGRMREVFTRTGDNLESVVDGIEHTARPITAAAAIMIAVFASFLTANVLELKQFGFALSVAVLFDAILVRMILVPAMMRLFGARNWWPGSRTGGNAS</sequence>
<feature type="transmembrane region" description="Helical" evidence="6">
    <location>
        <begin position="583"/>
        <end position="605"/>
    </location>
</feature>
<dbReference type="EMBL" id="JAMTCG010000003">
    <property type="protein sequence ID" value="MCP2160611.1"/>
    <property type="molecule type" value="Genomic_DNA"/>
</dbReference>
<dbReference type="SUPFAM" id="SSF82866">
    <property type="entry name" value="Multidrug efflux transporter AcrB transmembrane domain"/>
    <property type="match status" value="2"/>
</dbReference>
<feature type="transmembrane region" description="Helical" evidence="6">
    <location>
        <begin position="250"/>
        <end position="271"/>
    </location>
</feature>
<feature type="transmembrane region" description="Helical" evidence="6">
    <location>
        <begin position="670"/>
        <end position="689"/>
    </location>
</feature>
<dbReference type="Proteomes" id="UP001205740">
    <property type="component" value="Unassembled WGS sequence"/>
</dbReference>
<name>A0ABT1H041_9NOCA</name>
<dbReference type="PROSITE" id="PS50156">
    <property type="entry name" value="SSD"/>
    <property type="match status" value="1"/>
</dbReference>
<evidence type="ECO:0000313" key="8">
    <source>
        <dbReference type="EMBL" id="MCP2160611.1"/>
    </source>
</evidence>
<dbReference type="Pfam" id="PF03176">
    <property type="entry name" value="MMPL"/>
    <property type="match status" value="2"/>
</dbReference>
<evidence type="ECO:0000256" key="6">
    <source>
        <dbReference type="SAM" id="Phobius"/>
    </source>
</evidence>
<dbReference type="InterPro" id="IPR000731">
    <property type="entry name" value="SSD"/>
</dbReference>
<gene>
    <name evidence="8" type="ORF">LX12_001798</name>
</gene>
<keyword evidence="2" id="KW-1003">Cell membrane</keyword>
<dbReference type="PANTHER" id="PTHR33406:SF13">
    <property type="entry name" value="MEMBRANE PROTEIN YDFJ"/>
    <property type="match status" value="1"/>
</dbReference>
<dbReference type="Gene3D" id="1.20.1640.10">
    <property type="entry name" value="Multidrug efflux transporter AcrB transmembrane domain"/>
    <property type="match status" value="2"/>
</dbReference>
<feature type="transmembrane region" description="Helical" evidence="6">
    <location>
        <begin position="205"/>
        <end position="238"/>
    </location>
</feature>
<dbReference type="InterPro" id="IPR004869">
    <property type="entry name" value="MMPL_dom"/>
</dbReference>
<comment type="caution">
    <text evidence="8">The sequence shown here is derived from an EMBL/GenBank/DDBJ whole genome shotgun (WGS) entry which is preliminary data.</text>
</comment>
<feature type="transmembrane region" description="Helical" evidence="6">
    <location>
        <begin position="695"/>
        <end position="715"/>
    </location>
</feature>
<organism evidence="8 9">
    <name type="scientific">Williamsia serinedens</name>
    <dbReference type="NCBI Taxonomy" id="391736"/>
    <lineage>
        <taxon>Bacteria</taxon>
        <taxon>Bacillati</taxon>
        <taxon>Actinomycetota</taxon>
        <taxon>Actinomycetes</taxon>
        <taxon>Mycobacteriales</taxon>
        <taxon>Nocardiaceae</taxon>
        <taxon>Williamsia</taxon>
    </lineage>
</organism>
<dbReference type="PANTHER" id="PTHR33406">
    <property type="entry name" value="MEMBRANE PROTEIN MJ1562-RELATED"/>
    <property type="match status" value="1"/>
</dbReference>
<evidence type="ECO:0000256" key="3">
    <source>
        <dbReference type="ARBA" id="ARBA00022692"/>
    </source>
</evidence>
<evidence type="ECO:0000256" key="2">
    <source>
        <dbReference type="ARBA" id="ARBA00022475"/>
    </source>
</evidence>
<evidence type="ECO:0000313" key="9">
    <source>
        <dbReference type="Proteomes" id="UP001205740"/>
    </source>
</evidence>
<accession>A0ABT1H041</accession>
<comment type="subcellular location">
    <subcellularLocation>
        <location evidence="1">Cell membrane</location>
        <topology evidence="1">Multi-pass membrane protein</topology>
    </subcellularLocation>
</comment>
<feature type="transmembrane region" description="Helical" evidence="6">
    <location>
        <begin position="331"/>
        <end position="358"/>
    </location>
</feature>
<keyword evidence="4 6" id="KW-1133">Transmembrane helix</keyword>
<feature type="transmembrane region" description="Helical" evidence="6">
    <location>
        <begin position="30"/>
        <end position="50"/>
    </location>
</feature>
<protein>
    <submittedName>
        <fullName evidence="8">Drug exporter of the RND superfamily</fullName>
    </submittedName>
</protein>
<evidence type="ECO:0000256" key="4">
    <source>
        <dbReference type="ARBA" id="ARBA00022989"/>
    </source>
</evidence>
<feature type="domain" description="SSD" evidence="7">
    <location>
        <begin position="220"/>
        <end position="357"/>
    </location>
</feature>
<evidence type="ECO:0000256" key="5">
    <source>
        <dbReference type="ARBA" id="ARBA00023136"/>
    </source>
</evidence>
<reference evidence="8 9" key="1">
    <citation type="submission" date="2022-06" db="EMBL/GenBank/DDBJ databases">
        <title>Genomic Encyclopedia of Archaeal and Bacterial Type Strains, Phase II (KMG-II): from individual species to whole genera.</title>
        <authorList>
            <person name="Goeker M."/>
        </authorList>
    </citation>
    <scope>NUCLEOTIDE SEQUENCE [LARGE SCALE GENOMIC DNA]</scope>
    <source>
        <strain evidence="8 9">DSM 45037</strain>
    </source>
</reference>
<feature type="transmembrane region" description="Helical" evidence="6">
    <location>
        <begin position="292"/>
        <end position="319"/>
    </location>
</feature>
<keyword evidence="3 6" id="KW-0812">Transmembrane</keyword>
<proteinExistence type="predicted"/>
<dbReference type="InterPro" id="IPR050545">
    <property type="entry name" value="Mycobact_MmpL"/>
</dbReference>
<feature type="transmembrane region" description="Helical" evidence="6">
    <location>
        <begin position="554"/>
        <end position="571"/>
    </location>
</feature>